<evidence type="ECO:0000259" key="1">
    <source>
        <dbReference type="PROSITE" id="PS51782"/>
    </source>
</evidence>
<reference evidence="2 3" key="1">
    <citation type="submission" date="2020-06" db="EMBL/GenBank/DDBJ databases">
        <title>Genome sequence of 2 isolates from Red Sea Mangroves.</title>
        <authorList>
            <person name="Sefrji F."/>
            <person name="Michoud G."/>
            <person name="Merlino G."/>
            <person name="Daffonchio D."/>
        </authorList>
    </citation>
    <scope>NUCLEOTIDE SEQUENCE [LARGE SCALE GENOMIC DNA]</scope>
    <source>
        <strain evidence="2 3">R1DC25</strain>
    </source>
</reference>
<dbReference type="CDD" id="cd00118">
    <property type="entry name" value="LysM"/>
    <property type="match status" value="1"/>
</dbReference>
<dbReference type="Proteomes" id="UP000593594">
    <property type="component" value="Chromosome"/>
</dbReference>
<dbReference type="KEGG" id="kmn:HW532_03240"/>
<dbReference type="SUPFAM" id="SSF54106">
    <property type="entry name" value="LysM domain"/>
    <property type="match status" value="1"/>
</dbReference>
<dbReference type="PROSITE" id="PS51257">
    <property type="entry name" value="PROKAR_LIPOPROTEIN"/>
    <property type="match status" value="1"/>
</dbReference>
<name>A0A7S8C1Z3_9HYPH</name>
<protein>
    <submittedName>
        <fullName evidence="2">LysM peptidoglycan-binding domain-containing protein</fullName>
    </submittedName>
</protein>
<gene>
    <name evidence="2" type="ORF">HW532_03240</name>
</gene>
<dbReference type="SMART" id="SM00257">
    <property type="entry name" value="LysM"/>
    <property type="match status" value="1"/>
</dbReference>
<keyword evidence="3" id="KW-1185">Reference proteome</keyword>
<proteinExistence type="predicted"/>
<dbReference type="Pfam" id="PF01476">
    <property type="entry name" value="LysM"/>
    <property type="match status" value="1"/>
</dbReference>
<dbReference type="EMBL" id="CP058214">
    <property type="protein sequence ID" value="QPC41812.1"/>
    <property type="molecule type" value="Genomic_DNA"/>
</dbReference>
<dbReference type="InterPro" id="IPR036779">
    <property type="entry name" value="LysM_dom_sf"/>
</dbReference>
<feature type="domain" description="LysM" evidence="1">
    <location>
        <begin position="56"/>
        <end position="100"/>
    </location>
</feature>
<evidence type="ECO:0000313" key="2">
    <source>
        <dbReference type="EMBL" id="QPC41812.1"/>
    </source>
</evidence>
<dbReference type="RefSeq" id="WP_213163040.1">
    <property type="nucleotide sequence ID" value="NZ_CP058214.1"/>
</dbReference>
<dbReference type="Gene3D" id="3.10.350.10">
    <property type="entry name" value="LysM domain"/>
    <property type="match status" value="1"/>
</dbReference>
<sequence>MTSASARRGLVVAMVALAVSGCTVKLKDMGFAGDGGSSETVAYMMTDPDAPAPADDTIRVQEGDTLYGLAQRNNVPVGTLAAVNGLAAPYRIAPGETLTLPSRDATVVVPAAARP</sequence>
<evidence type="ECO:0000313" key="3">
    <source>
        <dbReference type="Proteomes" id="UP000593594"/>
    </source>
</evidence>
<organism evidence="2 3">
    <name type="scientific">Kaustia mangrovi</name>
    <dbReference type="NCBI Taxonomy" id="2593653"/>
    <lineage>
        <taxon>Bacteria</taxon>
        <taxon>Pseudomonadati</taxon>
        <taxon>Pseudomonadota</taxon>
        <taxon>Alphaproteobacteria</taxon>
        <taxon>Hyphomicrobiales</taxon>
        <taxon>Parvibaculaceae</taxon>
        <taxon>Kaustia</taxon>
    </lineage>
</organism>
<dbReference type="PROSITE" id="PS51782">
    <property type="entry name" value="LYSM"/>
    <property type="match status" value="1"/>
</dbReference>
<dbReference type="InterPro" id="IPR018392">
    <property type="entry name" value="LysM"/>
</dbReference>
<accession>A0A7S8C1Z3</accession>
<dbReference type="AlphaFoldDB" id="A0A7S8C1Z3"/>